<feature type="domain" description="tRNA/rRNA methyltransferase SpoU type" evidence="3">
    <location>
        <begin position="9"/>
        <end position="155"/>
    </location>
</feature>
<dbReference type="GO" id="GO:0008173">
    <property type="term" value="F:RNA methyltransferase activity"/>
    <property type="evidence" value="ECO:0007669"/>
    <property type="project" value="InterPro"/>
</dbReference>
<name>A0A2H0KA42_9BACT</name>
<dbReference type="SUPFAM" id="SSF75217">
    <property type="entry name" value="alpha/beta knot"/>
    <property type="match status" value="1"/>
</dbReference>
<dbReference type="AlphaFoldDB" id="A0A2H0KA42"/>
<evidence type="ECO:0000313" key="5">
    <source>
        <dbReference type="Proteomes" id="UP000229342"/>
    </source>
</evidence>
<keyword evidence="2 4" id="KW-0808">Transferase</keyword>
<dbReference type="PANTHER" id="PTHR46429:SF1">
    <property type="entry name" value="23S RRNA (GUANOSINE-2'-O-)-METHYLTRANSFERASE RLMB"/>
    <property type="match status" value="1"/>
</dbReference>
<reference evidence="4 5" key="1">
    <citation type="submission" date="2017-09" db="EMBL/GenBank/DDBJ databases">
        <title>Depth-based differentiation of microbial function through sediment-hosted aquifers and enrichment of novel symbionts in the deep terrestrial subsurface.</title>
        <authorList>
            <person name="Probst A.J."/>
            <person name="Ladd B."/>
            <person name="Jarett J.K."/>
            <person name="Geller-Mcgrath D.E."/>
            <person name="Sieber C.M."/>
            <person name="Emerson J.B."/>
            <person name="Anantharaman K."/>
            <person name="Thomas B.C."/>
            <person name="Malmstrom R."/>
            <person name="Stieglmeier M."/>
            <person name="Klingl A."/>
            <person name="Woyke T."/>
            <person name="Ryan C.M."/>
            <person name="Banfield J.F."/>
        </authorList>
    </citation>
    <scope>NUCLEOTIDE SEQUENCE [LARGE SCALE GENOMIC DNA]</scope>
    <source>
        <strain evidence="4">CG11_big_fil_rev_8_21_14_0_20_46_11</strain>
    </source>
</reference>
<proteinExistence type="predicted"/>
<dbReference type="GO" id="GO:0006396">
    <property type="term" value="P:RNA processing"/>
    <property type="evidence" value="ECO:0007669"/>
    <property type="project" value="InterPro"/>
</dbReference>
<dbReference type="GO" id="GO:0005829">
    <property type="term" value="C:cytosol"/>
    <property type="evidence" value="ECO:0007669"/>
    <property type="project" value="TreeGrafter"/>
</dbReference>
<accession>A0A2H0KA42</accession>
<evidence type="ECO:0000259" key="3">
    <source>
        <dbReference type="Pfam" id="PF00588"/>
    </source>
</evidence>
<evidence type="ECO:0000313" key="4">
    <source>
        <dbReference type="EMBL" id="PIQ68132.1"/>
    </source>
</evidence>
<comment type="caution">
    <text evidence="4">The sequence shown here is derived from an EMBL/GenBank/DDBJ whole genome shotgun (WGS) entry which is preliminary data.</text>
</comment>
<dbReference type="GO" id="GO:0032259">
    <property type="term" value="P:methylation"/>
    <property type="evidence" value="ECO:0007669"/>
    <property type="project" value="UniProtKB-KW"/>
</dbReference>
<evidence type="ECO:0000256" key="1">
    <source>
        <dbReference type="ARBA" id="ARBA00022603"/>
    </source>
</evidence>
<evidence type="ECO:0000256" key="2">
    <source>
        <dbReference type="ARBA" id="ARBA00022679"/>
    </source>
</evidence>
<dbReference type="GO" id="GO:0003723">
    <property type="term" value="F:RNA binding"/>
    <property type="evidence" value="ECO:0007669"/>
    <property type="project" value="InterPro"/>
</dbReference>
<dbReference type="Pfam" id="PF00588">
    <property type="entry name" value="SpoU_methylase"/>
    <property type="match status" value="1"/>
</dbReference>
<dbReference type="PANTHER" id="PTHR46429">
    <property type="entry name" value="23S RRNA (GUANOSINE-2'-O-)-METHYLTRANSFERASE RLMB"/>
    <property type="match status" value="1"/>
</dbReference>
<keyword evidence="1 4" id="KW-0489">Methyltransferase</keyword>
<sequence>MKKASRTAYIILHNIRSTHNVGAIFRTADAVGITKIYLTGYTPTPIDRFGRPRKDIAKAALGAEDTVAWEQVLRIGTLLIKLKKEGFYIVAVEQHAKSATYTDVVPQGKTVFIFGNEIAGLPASVLKDADVIAEIPMRGEKESLNVSVSAGIALFRILENEV</sequence>
<dbReference type="Gene3D" id="3.40.1280.10">
    <property type="match status" value="1"/>
</dbReference>
<dbReference type="InterPro" id="IPR001537">
    <property type="entry name" value="SpoU_MeTrfase"/>
</dbReference>
<dbReference type="InterPro" id="IPR029028">
    <property type="entry name" value="Alpha/beta_knot_MTases"/>
</dbReference>
<gene>
    <name evidence="4" type="ORF">COV91_05675</name>
</gene>
<dbReference type="InterPro" id="IPR029026">
    <property type="entry name" value="tRNA_m1G_MTases_N"/>
</dbReference>
<organism evidence="4 5">
    <name type="scientific">Candidatus Taylorbacteria bacterium CG11_big_fil_rev_8_21_14_0_20_46_11</name>
    <dbReference type="NCBI Taxonomy" id="1975025"/>
    <lineage>
        <taxon>Bacteria</taxon>
        <taxon>Candidatus Tayloriibacteriota</taxon>
    </lineage>
</organism>
<protein>
    <submittedName>
        <fullName evidence="4">RNA methyltransferase</fullName>
    </submittedName>
</protein>
<dbReference type="Proteomes" id="UP000229342">
    <property type="component" value="Unassembled WGS sequence"/>
</dbReference>
<dbReference type="EMBL" id="PCVG01000078">
    <property type="protein sequence ID" value="PIQ68132.1"/>
    <property type="molecule type" value="Genomic_DNA"/>
</dbReference>
<dbReference type="InterPro" id="IPR004441">
    <property type="entry name" value="rRNA_MeTrfase_TrmH"/>
</dbReference>